<evidence type="ECO:0000313" key="4">
    <source>
        <dbReference type="Proteomes" id="UP000295531"/>
    </source>
</evidence>
<evidence type="ECO:0000313" key="3">
    <source>
        <dbReference type="EMBL" id="TDP38269.1"/>
    </source>
</evidence>
<keyword evidence="4" id="KW-1185">Reference proteome</keyword>
<name>A0A4R6PN58_9GAMM</name>
<feature type="chain" id="PRO_5020659827" evidence="2">
    <location>
        <begin position="34"/>
        <end position="161"/>
    </location>
</feature>
<dbReference type="EMBL" id="SNXI01000005">
    <property type="protein sequence ID" value="TDP38269.1"/>
    <property type="molecule type" value="Genomic_DNA"/>
</dbReference>
<keyword evidence="1" id="KW-1133">Transmembrane helix</keyword>
<keyword evidence="1" id="KW-0472">Membrane</keyword>
<feature type="transmembrane region" description="Helical" evidence="1">
    <location>
        <begin position="126"/>
        <end position="150"/>
    </location>
</feature>
<evidence type="ECO:0000256" key="2">
    <source>
        <dbReference type="SAM" id="SignalP"/>
    </source>
</evidence>
<dbReference type="AlphaFoldDB" id="A0A4R6PN58"/>
<organism evidence="3 4">
    <name type="scientific">Idiomarina aquatica</name>
    <dbReference type="NCBI Taxonomy" id="1327752"/>
    <lineage>
        <taxon>Bacteria</taxon>
        <taxon>Pseudomonadati</taxon>
        <taxon>Pseudomonadota</taxon>
        <taxon>Gammaproteobacteria</taxon>
        <taxon>Alteromonadales</taxon>
        <taxon>Idiomarinaceae</taxon>
        <taxon>Idiomarina</taxon>
    </lineage>
</organism>
<comment type="caution">
    <text evidence="3">The sequence shown here is derived from an EMBL/GenBank/DDBJ whole genome shotgun (WGS) entry which is preliminary data.</text>
</comment>
<evidence type="ECO:0000256" key="1">
    <source>
        <dbReference type="SAM" id="Phobius"/>
    </source>
</evidence>
<gene>
    <name evidence="3" type="ORF">DEU29_105121</name>
</gene>
<protein>
    <submittedName>
        <fullName evidence="3">Uncharacterized protein</fullName>
    </submittedName>
</protein>
<dbReference type="RefSeq" id="WP_243734491.1">
    <property type="nucleotide sequence ID" value="NZ_SNXI01000005.1"/>
</dbReference>
<feature type="signal peptide" evidence="2">
    <location>
        <begin position="1"/>
        <end position="33"/>
    </location>
</feature>
<keyword evidence="2" id="KW-0732">Signal</keyword>
<keyword evidence="1" id="KW-0812">Transmembrane</keyword>
<reference evidence="3 4" key="1">
    <citation type="submission" date="2019-03" db="EMBL/GenBank/DDBJ databases">
        <title>Freshwater and sediment microbial communities from various areas in North America, analyzing microbe dynamics in response to fracking.</title>
        <authorList>
            <person name="Lamendella R."/>
        </authorList>
    </citation>
    <scope>NUCLEOTIDE SEQUENCE [LARGE SCALE GENOMIC DNA]</scope>
    <source>
        <strain evidence="3 4">18_TX</strain>
    </source>
</reference>
<proteinExistence type="predicted"/>
<sequence>MVSLKTRQPGIAKCVVTLLSLCLLLLLPRLVSAQSLTLSGPEDTVREGYFTVSVSESNSEVVKNLVIESSTSAGFDQAVTHFPALGDFKQLSLTGFSNGTYYLRARADNIEAPSNVIQVKVNHYPLWQALGLFFVGLLLFIVLVVVLLTFHRRVQRGATHD</sequence>
<dbReference type="Proteomes" id="UP000295531">
    <property type="component" value="Unassembled WGS sequence"/>
</dbReference>
<accession>A0A4R6PN58</accession>